<reference evidence="12" key="3">
    <citation type="submission" date="2015-06" db="UniProtKB">
        <authorList>
            <consortium name="EnsemblMetazoa"/>
        </authorList>
    </citation>
    <scope>IDENTIFICATION</scope>
</reference>
<evidence type="ECO:0000256" key="5">
    <source>
        <dbReference type="ARBA" id="ARBA00022776"/>
    </source>
</evidence>
<keyword evidence="7 9" id="KW-0131">Cell cycle</keyword>
<dbReference type="STRING" id="6412.T1FR33"/>
<comment type="similarity">
    <text evidence="2 9">Belongs to the ZWILCH family.</text>
</comment>
<keyword evidence="6 9" id="KW-0995">Kinetochore</keyword>
<dbReference type="OrthoDB" id="6285578at2759"/>
<dbReference type="GeneID" id="20211280"/>
<dbReference type="OMA" id="EDSCINE"/>
<keyword evidence="8 9" id="KW-0137">Centromere</keyword>
<dbReference type="CTD" id="20211280"/>
<dbReference type="GO" id="GO:0007094">
    <property type="term" value="P:mitotic spindle assembly checkpoint signaling"/>
    <property type="evidence" value="ECO:0000318"/>
    <property type="project" value="GO_Central"/>
</dbReference>
<evidence type="ECO:0000313" key="12">
    <source>
        <dbReference type="EnsemblMetazoa" id="HelroP189487"/>
    </source>
</evidence>
<dbReference type="Proteomes" id="UP000015101">
    <property type="component" value="Unassembled WGS sequence"/>
</dbReference>
<accession>T1FR33</accession>
<reference evidence="13" key="1">
    <citation type="submission" date="2012-12" db="EMBL/GenBank/DDBJ databases">
        <authorList>
            <person name="Hellsten U."/>
            <person name="Grimwood J."/>
            <person name="Chapman J.A."/>
            <person name="Shapiro H."/>
            <person name="Aerts A."/>
            <person name="Otillar R.P."/>
            <person name="Terry A.Y."/>
            <person name="Boore J.L."/>
            <person name="Simakov O."/>
            <person name="Marletaz F."/>
            <person name="Cho S.-J."/>
            <person name="Edsinger-Gonzales E."/>
            <person name="Havlak P."/>
            <person name="Kuo D.-H."/>
            <person name="Larsson T."/>
            <person name="Lv J."/>
            <person name="Arendt D."/>
            <person name="Savage R."/>
            <person name="Osoegawa K."/>
            <person name="de Jong P."/>
            <person name="Lindberg D.R."/>
            <person name="Seaver E.C."/>
            <person name="Weisblat D.A."/>
            <person name="Putnam N.H."/>
            <person name="Grigoriev I.V."/>
            <person name="Rokhsar D.S."/>
        </authorList>
    </citation>
    <scope>NUCLEOTIDE SEQUENCE</scope>
</reference>
<evidence type="ECO:0000256" key="10">
    <source>
        <dbReference type="SAM" id="MobiDB-lite"/>
    </source>
</evidence>
<dbReference type="Gene3D" id="1.20.58.730">
    <property type="match status" value="1"/>
</dbReference>
<evidence type="ECO:0000256" key="6">
    <source>
        <dbReference type="ARBA" id="ARBA00022838"/>
    </source>
</evidence>
<dbReference type="InParanoid" id="T1FR33"/>
<organism evidence="12 13">
    <name type="scientific">Helobdella robusta</name>
    <name type="common">Californian leech</name>
    <dbReference type="NCBI Taxonomy" id="6412"/>
    <lineage>
        <taxon>Eukaryota</taxon>
        <taxon>Metazoa</taxon>
        <taxon>Spiralia</taxon>
        <taxon>Lophotrochozoa</taxon>
        <taxon>Annelida</taxon>
        <taxon>Clitellata</taxon>
        <taxon>Hirudinea</taxon>
        <taxon>Rhynchobdellida</taxon>
        <taxon>Glossiphoniidae</taxon>
        <taxon>Helobdella</taxon>
    </lineage>
</organism>
<evidence type="ECO:0000256" key="9">
    <source>
        <dbReference type="RuleBase" id="RU369076"/>
    </source>
</evidence>
<reference evidence="11 13" key="2">
    <citation type="journal article" date="2013" name="Nature">
        <title>Insights into bilaterian evolution from three spiralian genomes.</title>
        <authorList>
            <person name="Simakov O."/>
            <person name="Marletaz F."/>
            <person name="Cho S.J."/>
            <person name="Edsinger-Gonzales E."/>
            <person name="Havlak P."/>
            <person name="Hellsten U."/>
            <person name="Kuo D.H."/>
            <person name="Larsson T."/>
            <person name="Lv J."/>
            <person name="Arendt D."/>
            <person name="Savage R."/>
            <person name="Osoegawa K."/>
            <person name="de Jong P."/>
            <person name="Grimwood J."/>
            <person name="Chapman J.A."/>
            <person name="Shapiro H."/>
            <person name="Aerts A."/>
            <person name="Otillar R.P."/>
            <person name="Terry A.Y."/>
            <person name="Boore J.L."/>
            <person name="Grigoriev I.V."/>
            <person name="Lindberg D.R."/>
            <person name="Seaver E.C."/>
            <person name="Weisblat D.A."/>
            <person name="Putnam N.H."/>
            <person name="Rokhsar D.S."/>
        </authorList>
    </citation>
    <scope>NUCLEOTIDE SEQUENCE</scope>
</reference>
<evidence type="ECO:0000313" key="11">
    <source>
        <dbReference type="EMBL" id="ESN94701.1"/>
    </source>
</evidence>
<dbReference type="EMBL" id="AMQM01001717">
    <property type="status" value="NOT_ANNOTATED_CDS"/>
    <property type="molecule type" value="Genomic_DNA"/>
</dbReference>
<comment type="subcellular location">
    <subcellularLocation>
        <location evidence="1 9">Chromosome</location>
        <location evidence="1 9">Centromere</location>
        <location evidence="1 9">Kinetochore</location>
    </subcellularLocation>
</comment>
<dbReference type="PANTHER" id="PTHR15995:SF1">
    <property type="entry name" value="PROTEIN ZWILCH HOMOLOG"/>
    <property type="match status" value="1"/>
</dbReference>
<keyword evidence="4 9" id="KW-0132">Cell division</keyword>
<dbReference type="GO" id="GO:1990423">
    <property type="term" value="C:RZZ complex"/>
    <property type="evidence" value="ECO:0000318"/>
    <property type="project" value="GO_Central"/>
</dbReference>
<name>T1FR33_HELRO</name>
<keyword evidence="13" id="KW-1185">Reference proteome</keyword>
<dbReference type="EnsemblMetazoa" id="HelroT189487">
    <property type="protein sequence ID" value="HelroP189487"/>
    <property type="gene ID" value="HelroG189487"/>
</dbReference>
<dbReference type="eggNOG" id="KOG4803">
    <property type="taxonomic scope" value="Eukaryota"/>
</dbReference>
<dbReference type="GO" id="GO:0051301">
    <property type="term" value="P:cell division"/>
    <property type="evidence" value="ECO:0007669"/>
    <property type="project" value="UniProtKB-UniRule"/>
</dbReference>
<evidence type="ECO:0000256" key="2">
    <source>
        <dbReference type="ARBA" id="ARBA00009062"/>
    </source>
</evidence>
<dbReference type="PANTHER" id="PTHR15995">
    <property type="entry name" value="PROTEIN ZWILCH HOMOLOG"/>
    <property type="match status" value="1"/>
</dbReference>
<dbReference type="InterPro" id="IPR018630">
    <property type="entry name" value="Zwilch"/>
</dbReference>
<evidence type="ECO:0000256" key="3">
    <source>
        <dbReference type="ARBA" id="ARBA00022454"/>
    </source>
</evidence>
<evidence type="ECO:0000256" key="7">
    <source>
        <dbReference type="ARBA" id="ARBA00023306"/>
    </source>
</evidence>
<comment type="function">
    <text evidence="9">Essential component of the mitotic checkpoint, which prevents cells from prematurely exiting mitosis. Required for the assembly of the dynein-dynactin and MAD1-MAD2 complexes onto kinetochores. Its function related to the spindle assembly machinery is proposed to depend on its association in the mitotic RZZ complex.</text>
</comment>
<dbReference type="AlphaFoldDB" id="T1FR33"/>
<protein>
    <recommendedName>
        <fullName evidence="9">Protein zwilch</fullName>
    </recommendedName>
</protein>
<feature type="region of interest" description="Disordered" evidence="10">
    <location>
        <begin position="381"/>
        <end position="409"/>
    </location>
</feature>
<dbReference type="GO" id="GO:0034501">
    <property type="term" value="P:protein localization to kinetochore"/>
    <property type="evidence" value="ECO:0000318"/>
    <property type="project" value="GO_Central"/>
</dbReference>
<proteinExistence type="inferred from homology"/>
<keyword evidence="3 9" id="KW-0158">Chromosome</keyword>
<dbReference type="EMBL" id="KB097571">
    <property type="protein sequence ID" value="ESN94701.1"/>
    <property type="molecule type" value="Genomic_DNA"/>
</dbReference>
<feature type="region of interest" description="Disordered" evidence="10">
    <location>
        <begin position="315"/>
        <end position="338"/>
    </location>
</feature>
<keyword evidence="5 9" id="KW-0498">Mitosis</keyword>
<feature type="compositionally biased region" description="Low complexity" evidence="10">
    <location>
        <begin position="381"/>
        <end position="403"/>
    </location>
</feature>
<feature type="compositionally biased region" description="Acidic residues" evidence="10">
    <location>
        <begin position="317"/>
        <end position="333"/>
    </location>
</feature>
<gene>
    <name evidence="12" type="primary">20211280</name>
    <name evidence="11" type="ORF">HELRODRAFT_189487</name>
</gene>
<evidence type="ECO:0000256" key="1">
    <source>
        <dbReference type="ARBA" id="ARBA00004629"/>
    </source>
</evidence>
<comment type="subunit">
    <text evidence="9">Component of the RZZ complex.</text>
</comment>
<evidence type="ECO:0000256" key="8">
    <source>
        <dbReference type="ARBA" id="ARBA00023328"/>
    </source>
</evidence>
<dbReference type="KEGG" id="hro:HELRODRAFT_189487"/>
<dbReference type="HOGENOM" id="CLU_408983_0_0_1"/>
<evidence type="ECO:0000313" key="13">
    <source>
        <dbReference type="Proteomes" id="UP000015101"/>
    </source>
</evidence>
<dbReference type="Gene3D" id="1.10.287.1880">
    <property type="match status" value="1"/>
</dbReference>
<dbReference type="RefSeq" id="XP_009027734.1">
    <property type="nucleotide sequence ID" value="XM_009029486.1"/>
</dbReference>
<evidence type="ECO:0000256" key="4">
    <source>
        <dbReference type="ARBA" id="ARBA00022618"/>
    </source>
</evidence>
<dbReference type="Pfam" id="PF09817">
    <property type="entry name" value="Zwilch"/>
    <property type="match status" value="1"/>
</dbReference>
<sequence length="672" mass="76477">MAVSDKQNLFLKAFLRCVNSKTSSTYQSYALDYVDKSASPLPIEFWYLIKENEFVVVSKTLNKQAKNASDYVDLMIAGSVDNNAADNFILESEQTLGSPLELYDYQKDLHLRQANLNIEDNDEDKNLASKKVYLPLSLKEASTILSMYNITMQNYMKDIHTTINNNNGSPTNNHSCNNLKRLLVLCDGLDRNGIVCMSSLVSNNDFKNDNYNTNNNNIRDQQLVRVAVDSFVIKSKCYSFNMQEVPSVEQLLLGRLLTDCKRRQYTSTCLLYGSDKVEGHFNQVSVKFEWDDEEGSNALESPPIQATATLSIRIGDDMDGDAGGGDDDDDGDDVMMSNLSDDISSLQRLLRALEEEEVMWPVRNRDATARELVEKLIAEGSNSYSSQQQQPQQPPTSSDNNSNIETQQQHQQKSCKSFSLLKRFNMDFTDQLWDVMRDCSSYSELLSCFQCIFHALLSKQLQPMLSNTNRCTLADLIRQSYNGDVRRDVILWSKEEKPIILLAEMGLEKLKRDLLSAFIGSNMVNISQLAWYLCELETVGLNEKLEKLKRLAHVLRMNVLMGKKSLVPKAALFEILNKSLKHYEEVGDLVNPFQMQMSVLSIYDKIKKLSPTSWSCFVYGTTSFQQEIVGCVSFSKRQSFDHVKSDEILDSDDKSDKRSYYLTTVHQSINNY</sequence>